<name>A0ABN0F8T7_9BURK</name>
<proteinExistence type="predicted"/>
<comment type="caution">
    <text evidence="2">The sequence shown here is derived from an EMBL/GenBank/DDBJ whole genome shotgun (WGS) entry which is preliminary data.</text>
</comment>
<dbReference type="EMBL" id="AKAU01000257">
    <property type="protein sequence ID" value="EIM95007.1"/>
    <property type="molecule type" value="Genomic_DNA"/>
</dbReference>
<feature type="chain" id="PRO_5046923429" description="Lipoprotein" evidence="1">
    <location>
        <begin position="20"/>
        <end position="136"/>
    </location>
</feature>
<accession>A0ABN0F8T7</accession>
<protein>
    <recommendedName>
        <fullName evidence="4">Lipoprotein</fullName>
    </recommendedName>
</protein>
<keyword evidence="3" id="KW-1185">Reference proteome</keyword>
<keyword evidence="1" id="KW-0732">Signal</keyword>
<sequence length="136" mass="15359">MMKHRLVTGLIAISMSALIAGCASPVERANEKNDLLSAAGFHIVPVTTDAQRLQLQTLPPNRVVQKVKDGKPIFLYADPYSCGCLYVGDETAWDNYKREQLQQKFIDQERMNAEMNENAAWNWSMWGPGPGPGWWY</sequence>
<organism evidence="2 3">
    <name type="scientific">Paraburkholderia hospita</name>
    <dbReference type="NCBI Taxonomy" id="169430"/>
    <lineage>
        <taxon>Bacteria</taxon>
        <taxon>Pseudomonadati</taxon>
        <taxon>Pseudomonadota</taxon>
        <taxon>Betaproteobacteria</taxon>
        <taxon>Burkholderiales</taxon>
        <taxon>Burkholderiaceae</taxon>
        <taxon>Paraburkholderia</taxon>
    </lineage>
</organism>
<gene>
    <name evidence="2" type="ORF">WQE_42099</name>
</gene>
<evidence type="ECO:0000313" key="2">
    <source>
        <dbReference type="EMBL" id="EIM95007.1"/>
    </source>
</evidence>
<evidence type="ECO:0000256" key="1">
    <source>
        <dbReference type="SAM" id="SignalP"/>
    </source>
</evidence>
<evidence type="ECO:0000313" key="3">
    <source>
        <dbReference type="Proteomes" id="UP000004980"/>
    </source>
</evidence>
<reference evidence="2 3" key="1">
    <citation type="journal article" date="2012" name="J. Bacteriol.">
        <title>Draft Genome Sequence of the Soil Bacterium Burkholderia terrae Strain BS001, Which Interacts with Fungal Surface Structures.</title>
        <authorList>
            <person name="Nazir R."/>
            <person name="Hansen M.A."/>
            <person name="Sorensen S."/>
            <person name="van Elsas J.D."/>
        </authorList>
    </citation>
    <scope>NUCLEOTIDE SEQUENCE [LARGE SCALE GENOMIC DNA]</scope>
    <source>
        <strain evidence="2 3">BS001</strain>
    </source>
</reference>
<evidence type="ECO:0008006" key="4">
    <source>
        <dbReference type="Google" id="ProtNLM"/>
    </source>
</evidence>
<feature type="signal peptide" evidence="1">
    <location>
        <begin position="1"/>
        <end position="19"/>
    </location>
</feature>
<dbReference type="Proteomes" id="UP000004980">
    <property type="component" value="Unassembled WGS sequence"/>
</dbReference>
<dbReference type="PROSITE" id="PS51257">
    <property type="entry name" value="PROKAR_LIPOPROTEIN"/>
    <property type="match status" value="1"/>
</dbReference>